<dbReference type="EMBL" id="JRNI01000016">
    <property type="protein sequence ID" value="KGF31211.1"/>
    <property type="molecule type" value="Genomic_DNA"/>
</dbReference>
<evidence type="ECO:0000313" key="12">
    <source>
        <dbReference type="EMBL" id="KGF31211.1"/>
    </source>
</evidence>
<feature type="binding site" description="axial binding residue" evidence="10">
    <location>
        <position position="60"/>
    </location>
    <ligand>
        <name>heme c</name>
        <dbReference type="ChEBI" id="CHEBI:61717"/>
        <label>1</label>
    </ligand>
    <ligandPart>
        <name>Fe</name>
        <dbReference type="ChEBI" id="CHEBI:18248"/>
    </ligandPart>
</feature>
<evidence type="ECO:0000259" key="11">
    <source>
        <dbReference type="PROSITE" id="PS51007"/>
    </source>
</evidence>
<dbReference type="GO" id="GO:0016614">
    <property type="term" value="F:oxidoreductase activity, acting on CH-OH group of donors"/>
    <property type="evidence" value="ECO:0007669"/>
    <property type="project" value="InterPro"/>
</dbReference>
<evidence type="ECO:0000256" key="8">
    <source>
        <dbReference type="ARBA" id="ARBA00023136"/>
    </source>
</evidence>
<evidence type="ECO:0000256" key="9">
    <source>
        <dbReference type="PIRSR" id="PIRSR000018-50"/>
    </source>
</evidence>
<dbReference type="RefSeq" id="WP_036558511.1">
    <property type="nucleotide sequence ID" value="NZ_JRNI01000016.1"/>
</dbReference>
<dbReference type="PROSITE" id="PS51007">
    <property type="entry name" value="CYTC"/>
    <property type="match status" value="3"/>
</dbReference>
<feature type="binding site" description="covalent" evidence="9">
    <location>
        <position position="341"/>
    </location>
    <ligand>
        <name>heme c</name>
        <dbReference type="ChEBI" id="CHEBI:61717"/>
        <label>3</label>
    </ligand>
</feature>
<feature type="binding site" description="axial binding residue" evidence="10">
    <location>
        <position position="345"/>
    </location>
    <ligand>
        <name>heme c</name>
        <dbReference type="ChEBI" id="CHEBI:61717"/>
        <label>3</label>
    </ligand>
    <ligandPart>
        <name>Fe</name>
        <dbReference type="ChEBI" id="CHEBI:18248"/>
    </ligandPart>
</feature>
<evidence type="ECO:0000256" key="1">
    <source>
        <dbReference type="ARBA" id="ARBA00004236"/>
    </source>
</evidence>
<dbReference type="GO" id="GO:0005886">
    <property type="term" value="C:plasma membrane"/>
    <property type="evidence" value="ECO:0007669"/>
    <property type="project" value="UniProtKB-SubCell"/>
</dbReference>
<feature type="binding site" description="covalent" evidence="9">
    <location>
        <position position="206"/>
    </location>
    <ligand>
        <name>heme c</name>
        <dbReference type="ChEBI" id="CHEBI:61717"/>
        <label>2</label>
    </ligand>
</feature>
<dbReference type="SUPFAM" id="SSF46626">
    <property type="entry name" value="Cytochrome c"/>
    <property type="match status" value="3"/>
</dbReference>
<reference evidence="12 13" key="1">
    <citation type="submission" date="2014-07" db="EMBL/GenBank/DDBJ databases">
        <authorList>
            <person name="McCorrison J."/>
            <person name="Sanka R."/>
            <person name="Torralba M."/>
            <person name="Gillis M."/>
            <person name="Haft D.H."/>
            <person name="Methe B."/>
            <person name="Sutton G."/>
            <person name="Nelson K.E."/>
        </authorList>
    </citation>
    <scope>NUCLEOTIDE SEQUENCE [LARGE SCALE GENOMIC DNA]</scope>
    <source>
        <strain evidence="12 13">DNF00040</strain>
    </source>
</reference>
<keyword evidence="5" id="KW-0732">Signal</keyword>
<feature type="domain" description="Cytochrome c" evidence="11">
    <location>
        <begin position="188"/>
        <end position="300"/>
    </location>
</feature>
<comment type="subcellular location">
    <subcellularLocation>
        <location evidence="1">Cell membrane</location>
    </subcellularLocation>
</comment>
<dbReference type="InterPro" id="IPR009056">
    <property type="entry name" value="Cyt_c-like_dom"/>
</dbReference>
<dbReference type="Gene3D" id="1.10.760.10">
    <property type="entry name" value="Cytochrome c-like domain"/>
    <property type="match status" value="2"/>
</dbReference>
<dbReference type="PANTHER" id="PTHR35008:SF8">
    <property type="entry name" value="ALCOHOL DEHYDROGENASE CYTOCHROME C SUBUNIT"/>
    <property type="match status" value="1"/>
</dbReference>
<evidence type="ECO:0000256" key="2">
    <source>
        <dbReference type="ARBA" id="ARBA00022475"/>
    </source>
</evidence>
<dbReference type="eggNOG" id="COG2010">
    <property type="taxonomic scope" value="Bacteria"/>
</dbReference>
<name>A0A095ZA42_9BURK</name>
<keyword evidence="2" id="KW-1003">Cell membrane</keyword>
<protein>
    <submittedName>
        <fullName evidence="12">Cytochrome C</fullName>
    </submittedName>
</protein>
<feature type="binding site" description="axial binding residue" evidence="10">
    <location>
        <position position="207"/>
    </location>
    <ligand>
        <name>heme c</name>
        <dbReference type="ChEBI" id="CHEBI:61717"/>
        <label>2</label>
    </ligand>
    <ligandPart>
        <name>Fe</name>
        <dbReference type="ChEBI" id="CHEBI:18248"/>
    </ligandPart>
</feature>
<comment type="cofactor">
    <cofactor evidence="9">
        <name>heme c</name>
        <dbReference type="ChEBI" id="CHEBI:61717"/>
    </cofactor>
    <text evidence="9">Binds 3 heme c groups covalently per subunit.</text>
</comment>
<evidence type="ECO:0000256" key="10">
    <source>
        <dbReference type="PIRSR" id="PIRSR000018-51"/>
    </source>
</evidence>
<dbReference type="GO" id="GO:0005506">
    <property type="term" value="F:iron ion binding"/>
    <property type="evidence" value="ECO:0007669"/>
    <property type="project" value="InterPro"/>
</dbReference>
<keyword evidence="4 10" id="KW-0479">Metal-binding</keyword>
<comment type="caution">
    <text evidence="12">The sequence shown here is derived from an EMBL/GenBank/DDBJ whole genome shotgun (WGS) entry which is preliminary data.</text>
</comment>
<dbReference type="InterPro" id="IPR014353">
    <property type="entry name" value="Membr-bd_ADH_cyt_c"/>
</dbReference>
<organism evidence="12 13">
    <name type="scientific">Oligella urethralis DNF00040</name>
    <dbReference type="NCBI Taxonomy" id="1401065"/>
    <lineage>
        <taxon>Bacteria</taxon>
        <taxon>Pseudomonadati</taxon>
        <taxon>Pseudomonadota</taxon>
        <taxon>Betaproteobacteria</taxon>
        <taxon>Burkholderiales</taxon>
        <taxon>Alcaligenaceae</taxon>
        <taxon>Oligella</taxon>
    </lineage>
</organism>
<keyword evidence="3 9" id="KW-0349">Heme</keyword>
<dbReference type="PANTHER" id="PTHR35008">
    <property type="entry name" value="BLL4482 PROTEIN-RELATED"/>
    <property type="match status" value="1"/>
</dbReference>
<feature type="binding site" description="covalent" evidence="9">
    <location>
        <position position="59"/>
    </location>
    <ligand>
        <name>heme c</name>
        <dbReference type="ChEBI" id="CHEBI:61717"/>
        <label>1</label>
    </ligand>
</feature>
<dbReference type="AlphaFoldDB" id="A0A095ZA42"/>
<dbReference type="PIRSF" id="PIRSF000018">
    <property type="entry name" value="Mb_ADH_cyt_c"/>
    <property type="match status" value="1"/>
</dbReference>
<sequence>MSRRLKSFIALMILGLVALAAIILIPAKKTKPQQQIDENYQADLATGKYLAVIGNCLSCHTSDPSKPFAGGRAIDTDMGTIYSTNITPDQEHGIGKYSLDEFRAALYDGLRNDGKHLYPAMPYENYRKLSEEDIRAMYAYFQQDVEAINSPNLEPEMNFPFNQRWGIRLWKWINLEKPGFTAPTSDNQLLVRGAYLVQAVGHCGACHSPRNSTMGQKGIDERSQSFLTGAEMGGFTVPALHGKHSAIAKWSVEDLRLFLSTGRNEHATATGSMAVTVEDALQFQSEDDTLAMAIYLKHLNQDHPSTTALKVKENEKTATELELSKAYPKLDLGKRLYLDNCVGCHFVDGKGAPEIFPKLDGNSIVIADNPTSLINIILHGAELPSTELRPARLRMPDFAWRLDDEEVAELATFIRKGWNNKAGAVSASQVKNIRAMRAEK</sequence>
<dbReference type="Pfam" id="PF00034">
    <property type="entry name" value="Cytochrom_C"/>
    <property type="match status" value="1"/>
</dbReference>
<dbReference type="InterPro" id="IPR051459">
    <property type="entry name" value="Cytochrome_c-type_DH"/>
</dbReference>
<dbReference type="Proteomes" id="UP000029629">
    <property type="component" value="Unassembled WGS sequence"/>
</dbReference>
<feature type="binding site" description="covalent" evidence="9">
    <location>
        <position position="203"/>
    </location>
    <ligand>
        <name>heme c</name>
        <dbReference type="ChEBI" id="CHEBI:61717"/>
        <label>2</label>
    </ligand>
</feature>
<keyword evidence="7 10" id="KW-0408">Iron</keyword>
<keyword evidence="8" id="KW-0472">Membrane</keyword>
<feature type="domain" description="Cytochrome c" evidence="11">
    <location>
        <begin position="42"/>
        <end position="145"/>
    </location>
</feature>
<accession>A0A095ZA42</accession>
<proteinExistence type="predicted"/>
<feature type="binding site" description="covalent" evidence="9">
    <location>
        <position position="344"/>
    </location>
    <ligand>
        <name>heme c</name>
        <dbReference type="ChEBI" id="CHEBI:61717"/>
        <label>3</label>
    </ligand>
</feature>
<evidence type="ECO:0000256" key="3">
    <source>
        <dbReference type="ARBA" id="ARBA00022617"/>
    </source>
</evidence>
<dbReference type="GO" id="GO:0009055">
    <property type="term" value="F:electron transfer activity"/>
    <property type="evidence" value="ECO:0007669"/>
    <property type="project" value="InterPro"/>
</dbReference>
<evidence type="ECO:0000313" key="13">
    <source>
        <dbReference type="Proteomes" id="UP000029629"/>
    </source>
</evidence>
<keyword evidence="13" id="KW-1185">Reference proteome</keyword>
<evidence type="ECO:0000256" key="4">
    <source>
        <dbReference type="ARBA" id="ARBA00022723"/>
    </source>
</evidence>
<dbReference type="OrthoDB" id="9809720at2"/>
<evidence type="ECO:0000256" key="7">
    <source>
        <dbReference type="ARBA" id="ARBA00023004"/>
    </source>
</evidence>
<feature type="binding site" description="covalent" evidence="9">
    <location>
        <position position="56"/>
    </location>
    <ligand>
        <name>heme c</name>
        <dbReference type="ChEBI" id="CHEBI:61717"/>
        <label>1</label>
    </ligand>
</feature>
<dbReference type="InterPro" id="IPR036909">
    <property type="entry name" value="Cyt_c-like_dom_sf"/>
</dbReference>
<dbReference type="GO" id="GO:0020037">
    <property type="term" value="F:heme binding"/>
    <property type="evidence" value="ECO:0007669"/>
    <property type="project" value="InterPro"/>
</dbReference>
<evidence type="ECO:0000256" key="5">
    <source>
        <dbReference type="ARBA" id="ARBA00022729"/>
    </source>
</evidence>
<keyword evidence="6" id="KW-0677">Repeat</keyword>
<gene>
    <name evidence="12" type="ORF">HMPREF2130_04490</name>
</gene>
<feature type="domain" description="Cytochrome c" evidence="11">
    <location>
        <begin position="328"/>
        <end position="418"/>
    </location>
</feature>
<evidence type="ECO:0000256" key="6">
    <source>
        <dbReference type="ARBA" id="ARBA00022737"/>
    </source>
</evidence>